<dbReference type="Proteomes" id="UP000198211">
    <property type="component" value="Unassembled WGS sequence"/>
</dbReference>
<dbReference type="OrthoDB" id="69923at2759"/>
<feature type="coiled-coil region" evidence="1">
    <location>
        <begin position="69"/>
        <end position="103"/>
    </location>
</feature>
<dbReference type="AlphaFoldDB" id="A0A225VBC9"/>
<keyword evidence="3" id="KW-1185">Reference proteome</keyword>
<accession>A0A225VBC9</accession>
<protein>
    <submittedName>
        <fullName evidence="2">Uncharacterized protein</fullName>
    </submittedName>
</protein>
<keyword evidence="1" id="KW-0175">Coiled coil</keyword>
<evidence type="ECO:0000313" key="2">
    <source>
        <dbReference type="EMBL" id="OWZ02087.1"/>
    </source>
</evidence>
<name>A0A225VBC9_9STRA</name>
<reference evidence="3" key="1">
    <citation type="submission" date="2017-03" db="EMBL/GenBank/DDBJ databases">
        <title>Phytopthora megakarya and P. palmivora, two closely related causual agents of cacao black pod achieved similar genome size and gene model numbers by different mechanisms.</title>
        <authorList>
            <person name="Ali S."/>
            <person name="Shao J."/>
            <person name="Larry D.J."/>
            <person name="Kronmiller B."/>
            <person name="Shen D."/>
            <person name="Strem M.D."/>
            <person name="Melnick R.L."/>
            <person name="Guiltinan M.J."/>
            <person name="Tyler B.M."/>
            <person name="Meinhardt L.W."/>
            <person name="Bailey B.A."/>
        </authorList>
    </citation>
    <scope>NUCLEOTIDE SEQUENCE [LARGE SCALE GENOMIC DNA]</scope>
    <source>
        <strain evidence="3">zdho120</strain>
    </source>
</reference>
<evidence type="ECO:0000256" key="1">
    <source>
        <dbReference type="SAM" id="Coils"/>
    </source>
</evidence>
<dbReference type="EMBL" id="NBNE01006407">
    <property type="protein sequence ID" value="OWZ02087.1"/>
    <property type="molecule type" value="Genomic_DNA"/>
</dbReference>
<gene>
    <name evidence="2" type="ORF">PHMEG_00026414</name>
</gene>
<sequence length="256" mass="29733">MLKKQRLRQLWKTWQVFIYERRIVGAMLFAEMKQRETTESAREVAKLHGDGFERESAARVHEAQQREVVKKLEMQIFALKNSLRAKDRELLELRRELREKHALVTLLQHHAMDPQEIDRLRVESCEYKKATFQLVEALTNTMEMQLEVLSTSEGRQNLSDVFTRDLIQSIDKPENAAFYNPLADMDTKAGTGADNNIMLTYEAPVDRADAILTQWVNSLVAQQPADWLSAPRMQNLHSSLNDGKIYDDQPVLQHRD</sequence>
<dbReference type="STRING" id="4795.A0A225VBC9"/>
<evidence type="ECO:0000313" key="3">
    <source>
        <dbReference type="Proteomes" id="UP000198211"/>
    </source>
</evidence>
<proteinExistence type="predicted"/>
<comment type="caution">
    <text evidence="2">The sequence shown here is derived from an EMBL/GenBank/DDBJ whole genome shotgun (WGS) entry which is preliminary data.</text>
</comment>
<organism evidence="2 3">
    <name type="scientific">Phytophthora megakarya</name>
    <dbReference type="NCBI Taxonomy" id="4795"/>
    <lineage>
        <taxon>Eukaryota</taxon>
        <taxon>Sar</taxon>
        <taxon>Stramenopiles</taxon>
        <taxon>Oomycota</taxon>
        <taxon>Peronosporomycetes</taxon>
        <taxon>Peronosporales</taxon>
        <taxon>Peronosporaceae</taxon>
        <taxon>Phytophthora</taxon>
    </lineage>
</organism>